<dbReference type="PROSITE" id="PS50943">
    <property type="entry name" value="HTH_CROC1"/>
    <property type="match status" value="2"/>
</dbReference>
<dbReference type="InterPro" id="IPR029127">
    <property type="entry name" value="MvaI_BcnI"/>
</dbReference>
<dbReference type="KEGG" id="uth:DKZ56_05580"/>
<dbReference type="EMBL" id="CP036528">
    <property type="protein sequence ID" value="QBK25369.1"/>
    <property type="molecule type" value="Genomic_DNA"/>
</dbReference>
<dbReference type="GeneID" id="32065608"/>
<dbReference type="InterPro" id="IPR043004">
    <property type="entry name" value="MvaI_BcnI_cat"/>
</dbReference>
<dbReference type="RefSeq" id="WP_079935696.1">
    <property type="nucleotide sequence ID" value="NZ_CP036528.1"/>
</dbReference>
<dbReference type="InterPro" id="IPR050807">
    <property type="entry name" value="TransReg_Diox_bact_type"/>
</dbReference>
<dbReference type="Proteomes" id="UP000291151">
    <property type="component" value="Chromosome"/>
</dbReference>
<feature type="domain" description="HTH cro/C1-type" evidence="2">
    <location>
        <begin position="20"/>
        <end position="66"/>
    </location>
</feature>
<sequence length="407" mass="46964">MDKELKNYMDSLISILYETNLTATEIAKRSGLSTSQISRILSGKCLPRFSSLCKIFSSLNIDIRLFFKNPNWSYSELLNDKISLMTDDEIKKLRCLLSQNIRLIQYNKKRLNPHFTQSHLSKLIGGDGSTKSLERILRGKHDLSFEKLIAISIALNVNPAKLLTDTRSDYNMMDIKTFIKKLEEIKAKGYIRTLRRGDTGVGHTLEQELGLTENNISLPDLGVAELKAARRNTSSMLTLFTKEPLSDKGRKRDRYLLETFAYDSDKEDRIKELYTTISALDYNAQGFKLEVTNKEIRLIHKDIPLDVYWTAELLQKTFEDKLPALVYVYADHIGEDADEHFHYTEARLLKGFDFKGFMKAVQDGYIKVDLRMHMKNNGRPRNHGTAFRILRSHLPICFKEQQILVKP</sequence>
<dbReference type="AlphaFoldDB" id="A0A4P6UQ26"/>
<dbReference type="Gene3D" id="3.40.210.20">
    <property type="entry name" value="MvaI/BcnI restriction endonuclease, catalytic domain"/>
    <property type="match status" value="1"/>
</dbReference>
<dbReference type="CDD" id="cd22344">
    <property type="entry name" value="PDDEXK_nuclease"/>
    <property type="match status" value="1"/>
</dbReference>
<accession>A0A4P6UQ26</accession>
<feature type="domain" description="HTH cro/C1-type" evidence="2">
    <location>
        <begin position="110"/>
        <end position="162"/>
    </location>
</feature>
<gene>
    <name evidence="3" type="ORF">DKZ56_05580</name>
</gene>
<dbReference type="CDD" id="cd00093">
    <property type="entry name" value="HTH_XRE"/>
    <property type="match status" value="2"/>
</dbReference>
<reference evidence="3 4" key="1">
    <citation type="submission" date="2019-02" db="EMBL/GenBank/DDBJ databases">
        <title>Ureibacillus thermophilus.</title>
        <authorList>
            <person name="Sunny J.S."/>
            <person name="Natarajan A."/>
            <person name="Saleena L.M."/>
        </authorList>
    </citation>
    <scope>NUCLEOTIDE SEQUENCE [LARGE SCALE GENOMIC DNA]</scope>
    <source>
        <strain evidence="3 4">LM102</strain>
    </source>
</reference>
<dbReference type="PANTHER" id="PTHR46797">
    <property type="entry name" value="HTH-TYPE TRANSCRIPTIONAL REGULATOR"/>
    <property type="match status" value="1"/>
</dbReference>
<evidence type="ECO:0000256" key="1">
    <source>
        <dbReference type="ARBA" id="ARBA00023125"/>
    </source>
</evidence>
<dbReference type="GO" id="GO:0003700">
    <property type="term" value="F:DNA-binding transcription factor activity"/>
    <property type="evidence" value="ECO:0007669"/>
    <property type="project" value="TreeGrafter"/>
</dbReference>
<dbReference type="Pfam" id="PF15515">
    <property type="entry name" value="MvaI_BcnI"/>
    <property type="match status" value="1"/>
</dbReference>
<organism evidence="3 4">
    <name type="scientific">Ureibacillus thermophilus</name>
    <dbReference type="NCBI Taxonomy" id="367743"/>
    <lineage>
        <taxon>Bacteria</taxon>
        <taxon>Bacillati</taxon>
        <taxon>Bacillota</taxon>
        <taxon>Bacilli</taxon>
        <taxon>Bacillales</taxon>
        <taxon>Caryophanaceae</taxon>
        <taxon>Ureibacillus</taxon>
    </lineage>
</organism>
<evidence type="ECO:0000313" key="4">
    <source>
        <dbReference type="Proteomes" id="UP000291151"/>
    </source>
</evidence>
<evidence type="ECO:0000313" key="3">
    <source>
        <dbReference type="EMBL" id="QBK25369.1"/>
    </source>
</evidence>
<evidence type="ECO:0000259" key="2">
    <source>
        <dbReference type="PROSITE" id="PS50943"/>
    </source>
</evidence>
<keyword evidence="4" id="KW-1185">Reference proteome</keyword>
<dbReference type="GO" id="GO:0005829">
    <property type="term" value="C:cytosol"/>
    <property type="evidence" value="ECO:0007669"/>
    <property type="project" value="TreeGrafter"/>
</dbReference>
<dbReference type="PANTHER" id="PTHR46797:SF1">
    <property type="entry name" value="METHYLPHOSPHONATE SYNTHASE"/>
    <property type="match status" value="1"/>
</dbReference>
<dbReference type="InterPro" id="IPR043005">
    <property type="entry name" value="MvaI_BcnI_rec"/>
</dbReference>
<protein>
    <submittedName>
        <fullName evidence="3">Helix-turn-helix domain-containing protein</fullName>
    </submittedName>
</protein>
<proteinExistence type="predicted"/>
<dbReference type="InterPro" id="IPR001387">
    <property type="entry name" value="Cro/C1-type_HTH"/>
</dbReference>
<dbReference type="GO" id="GO:0003677">
    <property type="term" value="F:DNA binding"/>
    <property type="evidence" value="ECO:0007669"/>
    <property type="project" value="UniProtKB-KW"/>
</dbReference>
<dbReference type="InterPro" id="IPR010982">
    <property type="entry name" value="Lambda_DNA-bd_dom_sf"/>
</dbReference>
<dbReference type="SMART" id="SM00530">
    <property type="entry name" value="HTH_XRE"/>
    <property type="match status" value="2"/>
</dbReference>
<dbReference type="SUPFAM" id="SSF47413">
    <property type="entry name" value="lambda repressor-like DNA-binding domains"/>
    <property type="match status" value="2"/>
</dbReference>
<dbReference type="Gene3D" id="3.30.70.3570">
    <property type="entry name" value="MvaI/BcnI restriction endonuclease, recognition domain"/>
    <property type="match status" value="1"/>
</dbReference>
<keyword evidence="1" id="KW-0238">DNA-binding</keyword>
<dbReference type="REBASE" id="303649">
    <property type="entry name" value="UthLM102ORF5585P"/>
</dbReference>
<dbReference type="Pfam" id="PF01381">
    <property type="entry name" value="HTH_3"/>
    <property type="match status" value="1"/>
</dbReference>
<dbReference type="Gene3D" id="1.10.260.40">
    <property type="entry name" value="lambda repressor-like DNA-binding domains"/>
    <property type="match status" value="2"/>
</dbReference>
<name>A0A4P6UQ26_9BACL</name>